<keyword evidence="1" id="KW-0479">Metal-binding</keyword>
<evidence type="ECO:0000256" key="7">
    <source>
        <dbReference type="SAM" id="MobiDB-lite"/>
    </source>
</evidence>
<keyword evidence="4" id="KW-0238">DNA-binding</keyword>
<feature type="compositionally biased region" description="Polar residues" evidence="7">
    <location>
        <begin position="535"/>
        <end position="544"/>
    </location>
</feature>
<dbReference type="GO" id="GO:0000981">
    <property type="term" value="F:DNA-binding transcription factor activity, RNA polymerase II-specific"/>
    <property type="evidence" value="ECO:0007669"/>
    <property type="project" value="InterPro"/>
</dbReference>
<keyword evidence="2" id="KW-0862">Zinc</keyword>
<dbReference type="PANTHER" id="PTHR36206">
    <property type="entry name" value="ASPERCRYPTIN BIOSYNTHESIS CLUSTER-SPECIFIC TRANSCRIPTION REGULATOR ATNN-RELATED"/>
    <property type="match status" value="1"/>
</dbReference>
<feature type="compositionally biased region" description="Low complexity" evidence="7">
    <location>
        <begin position="702"/>
        <end position="713"/>
    </location>
</feature>
<dbReference type="InterPro" id="IPR052360">
    <property type="entry name" value="Transcr_Regulatory_Proteins"/>
</dbReference>
<dbReference type="STRING" id="105351.A0A401L4V1"/>
<dbReference type="PANTHER" id="PTHR36206:SF13">
    <property type="entry name" value="TRANSCRIPTIONAL REGULATORY PROTEIN MOC3"/>
    <property type="match status" value="1"/>
</dbReference>
<evidence type="ECO:0000313" key="9">
    <source>
        <dbReference type="EMBL" id="GCB26569.1"/>
    </source>
</evidence>
<evidence type="ECO:0000256" key="2">
    <source>
        <dbReference type="ARBA" id="ARBA00022833"/>
    </source>
</evidence>
<name>A0A401L4V1_ASPAW</name>
<dbReference type="InterPro" id="IPR036864">
    <property type="entry name" value="Zn2-C6_fun-type_DNA-bd_sf"/>
</dbReference>
<organism evidence="9 10">
    <name type="scientific">Aspergillus awamori</name>
    <name type="common">Black koji mold</name>
    <dbReference type="NCBI Taxonomy" id="105351"/>
    <lineage>
        <taxon>Eukaryota</taxon>
        <taxon>Fungi</taxon>
        <taxon>Dikarya</taxon>
        <taxon>Ascomycota</taxon>
        <taxon>Pezizomycotina</taxon>
        <taxon>Eurotiomycetes</taxon>
        <taxon>Eurotiomycetidae</taxon>
        <taxon>Eurotiales</taxon>
        <taxon>Aspergillaceae</taxon>
        <taxon>Aspergillus</taxon>
    </lineage>
</organism>
<feature type="region of interest" description="Disordered" evidence="7">
    <location>
        <begin position="285"/>
        <end position="326"/>
    </location>
</feature>
<dbReference type="EMBL" id="BDHI01000028">
    <property type="protein sequence ID" value="GCB26569.1"/>
    <property type="molecule type" value="Genomic_DNA"/>
</dbReference>
<comment type="caution">
    <text evidence="9">The sequence shown here is derived from an EMBL/GenBank/DDBJ whole genome shotgun (WGS) entry which is preliminary data.</text>
</comment>
<dbReference type="CDD" id="cd00067">
    <property type="entry name" value="GAL4"/>
    <property type="match status" value="1"/>
</dbReference>
<feature type="compositionally biased region" description="Low complexity" evidence="7">
    <location>
        <begin position="436"/>
        <end position="468"/>
    </location>
</feature>
<dbReference type="AlphaFoldDB" id="A0A401L4V1"/>
<dbReference type="SUPFAM" id="SSF57701">
    <property type="entry name" value="Zn2/Cys6 DNA-binding domain"/>
    <property type="match status" value="1"/>
</dbReference>
<feature type="domain" description="Zn(2)-C6 fungal-type" evidence="8">
    <location>
        <begin position="629"/>
        <end position="657"/>
    </location>
</feature>
<dbReference type="Proteomes" id="UP000286921">
    <property type="component" value="Unassembled WGS sequence"/>
</dbReference>
<dbReference type="GO" id="GO:0008270">
    <property type="term" value="F:zinc ion binding"/>
    <property type="evidence" value="ECO:0007669"/>
    <property type="project" value="InterPro"/>
</dbReference>
<evidence type="ECO:0000259" key="8">
    <source>
        <dbReference type="PROSITE" id="PS50048"/>
    </source>
</evidence>
<dbReference type="PROSITE" id="PS50048">
    <property type="entry name" value="ZN2_CY6_FUNGAL_2"/>
    <property type="match status" value="1"/>
</dbReference>
<feature type="region of interest" description="Disordered" evidence="7">
    <location>
        <begin position="341"/>
        <end position="580"/>
    </location>
</feature>
<accession>A0A401L4V1</accession>
<dbReference type="Gene3D" id="4.10.240.10">
    <property type="entry name" value="Zn(2)-C6 fungal-type DNA-binding domain"/>
    <property type="match status" value="1"/>
</dbReference>
<evidence type="ECO:0000313" key="10">
    <source>
        <dbReference type="Proteomes" id="UP000286921"/>
    </source>
</evidence>
<evidence type="ECO:0000256" key="3">
    <source>
        <dbReference type="ARBA" id="ARBA00023015"/>
    </source>
</evidence>
<feature type="region of interest" description="Disordered" evidence="7">
    <location>
        <begin position="668"/>
        <end position="730"/>
    </location>
</feature>
<feature type="compositionally biased region" description="Low complexity" evidence="7">
    <location>
        <begin position="476"/>
        <end position="526"/>
    </location>
</feature>
<feature type="compositionally biased region" description="Polar residues" evidence="7">
    <location>
        <begin position="390"/>
        <end position="435"/>
    </location>
</feature>
<keyword evidence="5" id="KW-0804">Transcription</keyword>
<dbReference type="Pfam" id="PF00172">
    <property type="entry name" value="Zn_clus"/>
    <property type="match status" value="1"/>
</dbReference>
<sequence>MQPRFRVQTLSKALKPSSIQMTESGIYGVTGVEPEAGYQENGWSDLSTDLRQKMDCFHRLHGKLTRASFPFACPDLPASRNAPAQLRCLPFSSWGFGRSHKGQLSQERQDGPGWPLDVTRWQTPVVVASLKCHVWATWREFPDGRIQRHLGSDTSIVIGSADFEKDHLADYSVELLVIDSRVVAYEIPPMRGSTVEHQQQLTPSRPCANPDNFWAEVWSLTRLSSRLEKIAPRDRCTPASSISRRVLRVLDKSLSTVGLILPPHSVIQFPRVSKGIYFTIEMADTTEPTNTSGELPNPAPESTELPSVETTQPTTTDNSLPPIDTSLPPIDSTMPAMDDHLPNLDHTLPPIDATIPSLPPIDTSLPPLDTTLPAADGHLPGGEPDFSFPDTKSLSNEGHASEPTHSGPGTSFDFTEQSVQSSTPAPTYQSPVNGTPLQQPAQQQSQPLQQQHQPQPGQQQQHQTTPGQTPQPQPPYHQQYAQPPQHSPSHQSTPAPQHTPSQQSQQYTPGQPQPHQYQQQQPPQQGSDMYHNHQSHSPSMNAPSMQPMDHHAVSGQSSQIPQAPIGSPMPSNMPPMPSVGQYMTGYPTNVGQMGMNANAQMRYQLPGDPNKLLSGGRHKKEVKRRTKTGCLTCRKRRIKCDEGHPVCRNCVKSKRECLGYDPVFKQQPTPSAIQPAPNPHPSLVVNPQDPSTSYPAAPPGYMPAASQPFAPSESPAPPSERYDYGTAIDPSLDVNNSNNMASIQHAVEGGLQPTVNPAMTSTSATPSEPTNVRLKQVQISDLLALRGIPPPPPHPITSLPPNRLEEIQAVFLATYAPAIDKFFETRWFQEKALTHLLANAQLMAEYSALIDAFNDPNLGDPNVLARLESFEASVVWSSMTLCRHVMNVSTGTQPEYDLLAAAKRLDVIESMITGEHLDSNPLAQFPTREPAANPPLLPDQLTQRSLDFWSSIGHFLTLHDNEASSAKEIDDTLARCRTLLDTFENRDVIYSIAIARHLGQRWADFPRSFPQPITTNEKDAGAKLYVAQKFLEQEAGGKGTTQVIKRICGMVVRSWIVSRE</sequence>
<evidence type="ECO:0000256" key="6">
    <source>
        <dbReference type="ARBA" id="ARBA00023242"/>
    </source>
</evidence>
<keyword evidence="10" id="KW-1185">Reference proteome</keyword>
<reference evidence="9 10" key="1">
    <citation type="submission" date="2016-09" db="EMBL/GenBank/DDBJ databases">
        <title>Aspergillus awamori IFM 58123T.</title>
        <authorList>
            <person name="Kusuya Y."/>
            <person name="Shimizu M."/>
            <person name="Takahashi H."/>
            <person name="Yaguchi T."/>
        </authorList>
    </citation>
    <scope>NUCLEOTIDE SEQUENCE [LARGE SCALE GENOMIC DNA]</scope>
    <source>
        <strain evidence="9 10">IFM 58123</strain>
    </source>
</reference>
<evidence type="ECO:0000256" key="1">
    <source>
        <dbReference type="ARBA" id="ARBA00022723"/>
    </source>
</evidence>
<dbReference type="InterPro" id="IPR001138">
    <property type="entry name" value="Zn2Cys6_DnaBD"/>
</dbReference>
<gene>
    <name evidence="9" type="ORF">AAWM_09454</name>
</gene>
<keyword evidence="3" id="KW-0805">Transcription regulation</keyword>
<evidence type="ECO:0000256" key="5">
    <source>
        <dbReference type="ARBA" id="ARBA00023163"/>
    </source>
</evidence>
<protein>
    <submittedName>
        <fullName evidence="9">Uncharacterized transcriptional regulatory protein C15D4.02</fullName>
    </submittedName>
</protein>
<evidence type="ECO:0000256" key="4">
    <source>
        <dbReference type="ARBA" id="ARBA00023125"/>
    </source>
</evidence>
<proteinExistence type="predicted"/>
<keyword evidence="6" id="KW-0539">Nucleus</keyword>
<dbReference type="PROSITE" id="PS00463">
    <property type="entry name" value="ZN2_CY6_FUNGAL_1"/>
    <property type="match status" value="1"/>
</dbReference>
<dbReference type="SMART" id="SM00066">
    <property type="entry name" value="GAL4"/>
    <property type="match status" value="1"/>
</dbReference>
<feature type="compositionally biased region" description="Polar residues" evidence="7">
    <location>
        <begin position="304"/>
        <end position="319"/>
    </location>
</feature>
<dbReference type="GO" id="GO:0003677">
    <property type="term" value="F:DNA binding"/>
    <property type="evidence" value="ECO:0007669"/>
    <property type="project" value="UniProtKB-KW"/>
</dbReference>